<comment type="subcellular location">
    <subcellularLocation>
        <location evidence="1">Membrane</location>
        <topology evidence="1">Multi-pass membrane protein</topology>
    </subcellularLocation>
</comment>
<keyword evidence="5 6" id="KW-0472">Membrane</keyword>
<feature type="transmembrane region" description="Helical" evidence="6">
    <location>
        <begin position="70"/>
        <end position="92"/>
    </location>
</feature>
<sequence length="126" mass="12837">MHRIWLALGALAGLVAVGLSAWASHAAPLRLEPPRLAMLASGLQQQGWHALAMLAAGLWAERRGGVLPHLAGAAFAAGMLLFCGGVYAAAIGGVSLGSVAPVGGTLLMVGWALLFVSAVWPPRARP</sequence>
<evidence type="ECO:0000313" key="7">
    <source>
        <dbReference type="EMBL" id="MDN3564753.1"/>
    </source>
</evidence>
<dbReference type="PANTHER" id="PTHR43461:SF1">
    <property type="entry name" value="TRANSMEMBRANE PROTEIN 256"/>
    <property type="match status" value="1"/>
</dbReference>
<evidence type="ECO:0000256" key="2">
    <source>
        <dbReference type="ARBA" id="ARBA00009694"/>
    </source>
</evidence>
<evidence type="ECO:0000313" key="8">
    <source>
        <dbReference type="Proteomes" id="UP001529369"/>
    </source>
</evidence>
<keyword evidence="8" id="KW-1185">Reference proteome</keyword>
<keyword evidence="3 6" id="KW-0812">Transmembrane</keyword>
<organism evidence="7 8">
    <name type="scientific">Paeniroseomonas aquatica</name>
    <dbReference type="NCBI Taxonomy" id="373043"/>
    <lineage>
        <taxon>Bacteria</taxon>
        <taxon>Pseudomonadati</taxon>
        <taxon>Pseudomonadota</taxon>
        <taxon>Alphaproteobacteria</taxon>
        <taxon>Acetobacterales</taxon>
        <taxon>Acetobacteraceae</taxon>
        <taxon>Paeniroseomonas</taxon>
    </lineage>
</organism>
<comment type="caution">
    <text evidence="7">The sequence shown here is derived from an EMBL/GenBank/DDBJ whole genome shotgun (WGS) entry which is preliminary data.</text>
</comment>
<evidence type="ECO:0000256" key="5">
    <source>
        <dbReference type="ARBA" id="ARBA00023136"/>
    </source>
</evidence>
<keyword evidence="4 6" id="KW-1133">Transmembrane helix</keyword>
<reference evidence="8" key="1">
    <citation type="journal article" date="2019" name="Int. J. Syst. Evol. Microbiol.">
        <title>The Global Catalogue of Microorganisms (GCM) 10K type strain sequencing project: providing services to taxonomists for standard genome sequencing and annotation.</title>
        <authorList>
            <consortium name="The Broad Institute Genomics Platform"/>
            <consortium name="The Broad Institute Genome Sequencing Center for Infectious Disease"/>
            <person name="Wu L."/>
            <person name="Ma J."/>
        </authorList>
    </citation>
    <scope>NUCLEOTIDE SEQUENCE [LARGE SCALE GENOMIC DNA]</scope>
    <source>
        <strain evidence="8">CECT 7131</strain>
    </source>
</reference>
<comment type="similarity">
    <text evidence="2">Belongs to the UPF0382 family.</text>
</comment>
<name>A0ABT8A4Z3_9PROT</name>
<gene>
    <name evidence="7" type="ORF">QWZ14_10285</name>
</gene>
<accession>A0ABT8A4Z3</accession>
<dbReference type="Proteomes" id="UP001529369">
    <property type="component" value="Unassembled WGS sequence"/>
</dbReference>
<dbReference type="PANTHER" id="PTHR43461">
    <property type="entry name" value="TRANSMEMBRANE PROTEIN 256"/>
    <property type="match status" value="1"/>
</dbReference>
<feature type="transmembrane region" description="Helical" evidence="6">
    <location>
        <begin position="36"/>
        <end position="58"/>
    </location>
</feature>
<dbReference type="InterPro" id="IPR006696">
    <property type="entry name" value="DUF423"/>
</dbReference>
<protein>
    <submittedName>
        <fullName evidence="7">DUF423 domain-containing protein</fullName>
    </submittedName>
</protein>
<dbReference type="EMBL" id="JAUFPN010000109">
    <property type="protein sequence ID" value="MDN3564753.1"/>
    <property type="molecule type" value="Genomic_DNA"/>
</dbReference>
<evidence type="ECO:0000256" key="4">
    <source>
        <dbReference type="ARBA" id="ARBA00022989"/>
    </source>
</evidence>
<feature type="transmembrane region" description="Helical" evidence="6">
    <location>
        <begin position="98"/>
        <end position="120"/>
    </location>
</feature>
<evidence type="ECO:0000256" key="1">
    <source>
        <dbReference type="ARBA" id="ARBA00004141"/>
    </source>
</evidence>
<proteinExistence type="inferred from homology"/>
<evidence type="ECO:0000256" key="3">
    <source>
        <dbReference type="ARBA" id="ARBA00022692"/>
    </source>
</evidence>
<dbReference type="RefSeq" id="WP_290316560.1">
    <property type="nucleotide sequence ID" value="NZ_JAUFPN010000109.1"/>
</dbReference>
<dbReference type="Pfam" id="PF04241">
    <property type="entry name" value="DUF423"/>
    <property type="match status" value="1"/>
</dbReference>
<evidence type="ECO:0000256" key="6">
    <source>
        <dbReference type="SAM" id="Phobius"/>
    </source>
</evidence>